<evidence type="ECO:0000313" key="1">
    <source>
        <dbReference type="EMBL" id="AZN73366.1"/>
    </source>
</evidence>
<dbReference type="EMBL" id="CP032509">
    <property type="protein sequence ID" value="AZN73366.1"/>
    <property type="molecule type" value="Genomic_DNA"/>
</dbReference>
<dbReference type="KEGG" id="abaw:D5400_20590"/>
<dbReference type="Proteomes" id="UP000268192">
    <property type="component" value="Chromosome"/>
</dbReference>
<dbReference type="AlphaFoldDB" id="A0A3Q8XR22"/>
<accession>A0A3Q8XR22</accession>
<sequence>MLELIGAQSNEKCFKMAQESALDKPPALQVRSQSQYTGDAKFRRKPAELWWPREEWPWVLKSCRHSAMVLRAWSMPQAAKSP</sequence>
<evidence type="ECO:0000313" key="2">
    <source>
        <dbReference type="Proteomes" id="UP000268192"/>
    </source>
</evidence>
<reference evidence="1 2" key="1">
    <citation type="submission" date="2018-09" db="EMBL/GenBank/DDBJ databases">
        <title>Marinorhizobium profundi gen. nov., sp. nov., isolated from a deep-sea sediment sample from the New Britain Trench and proposal of Marinorhizobiaceae fam. nov. in the order Rhizobiales of the class Alphaproteobacteria.</title>
        <authorList>
            <person name="Cao J."/>
        </authorList>
    </citation>
    <scope>NUCLEOTIDE SEQUENCE [LARGE SCALE GENOMIC DNA]</scope>
    <source>
        <strain evidence="1 2">WS11</strain>
    </source>
</reference>
<gene>
    <name evidence="1" type="ORF">D5400_20590</name>
</gene>
<keyword evidence="2" id="KW-1185">Reference proteome</keyword>
<name>A0A3Q8XR22_9HYPH</name>
<organism evidence="1 2">
    <name type="scientific">Georhizobium profundi</name>
    <dbReference type="NCBI Taxonomy" id="2341112"/>
    <lineage>
        <taxon>Bacteria</taxon>
        <taxon>Pseudomonadati</taxon>
        <taxon>Pseudomonadota</taxon>
        <taxon>Alphaproteobacteria</taxon>
        <taxon>Hyphomicrobiales</taxon>
        <taxon>Rhizobiaceae</taxon>
        <taxon>Georhizobium</taxon>
    </lineage>
</organism>
<protein>
    <submittedName>
        <fullName evidence="1">Uncharacterized protein</fullName>
    </submittedName>
</protein>
<proteinExistence type="predicted"/>